<dbReference type="EMBL" id="JBIHMM010000003">
    <property type="protein sequence ID" value="MFH0254801.1"/>
    <property type="molecule type" value="Genomic_DNA"/>
</dbReference>
<proteinExistence type="inferred from homology"/>
<protein>
    <submittedName>
        <fullName evidence="3">Universal stress protein</fullName>
    </submittedName>
</protein>
<feature type="domain" description="UspA" evidence="2">
    <location>
        <begin position="1"/>
        <end position="137"/>
    </location>
</feature>
<evidence type="ECO:0000313" key="3">
    <source>
        <dbReference type="EMBL" id="MFH0254801.1"/>
    </source>
</evidence>
<comment type="similarity">
    <text evidence="1">Belongs to the universal stress protein A family.</text>
</comment>
<dbReference type="InterPro" id="IPR014729">
    <property type="entry name" value="Rossmann-like_a/b/a_fold"/>
</dbReference>
<accession>A0ABW7I9F0</accession>
<dbReference type="Proteomes" id="UP001607157">
    <property type="component" value="Unassembled WGS sequence"/>
</dbReference>
<evidence type="ECO:0000256" key="1">
    <source>
        <dbReference type="ARBA" id="ARBA00008791"/>
    </source>
</evidence>
<name>A0ABW7I9F0_9RHOB</name>
<reference evidence="3 4" key="1">
    <citation type="submission" date="2024-10" db="EMBL/GenBank/DDBJ databases">
        <authorList>
            <person name="Yang X.-N."/>
        </authorList>
    </citation>
    <scope>NUCLEOTIDE SEQUENCE [LARGE SCALE GENOMIC DNA]</scope>
    <source>
        <strain evidence="3 4">CAU 1059</strain>
    </source>
</reference>
<evidence type="ECO:0000259" key="2">
    <source>
        <dbReference type="Pfam" id="PF00582"/>
    </source>
</evidence>
<comment type="caution">
    <text evidence="3">The sequence shown here is derived from an EMBL/GenBank/DDBJ whole genome shotgun (WGS) entry which is preliminary data.</text>
</comment>
<dbReference type="Pfam" id="PF00582">
    <property type="entry name" value="Usp"/>
    <property type="match status" value="1"/>
</dbReference>
<dbReference type="InterPro" id="IPR006016">
    <property type="entry name" value="UspA"/>
</dbReference>
<dbReference type="RefSeq" id="WP_377172292.1">
    <property type="nucleotide sequence ID" value="NZ_JBHTJC010000003.1"/>
</dbReference>
<evidence type="ECO:0000313" key="4">
    <source>
        <dbReference type="Proteomes" id="UP001607157"/>
    </source>
</evidence>
<dbReference type="Gene3D" id="3.40.50.620">
    <property type="entry name" value="HUPs"/>
    <property type="match status" value="1"/>
</dbReference>
<dbReference type="CDD" id="cd00293">
    <property type="entry name" value="USP-like"/>
    <property type="match status" value="1"/>
</dbReference>
<sequence>MFAHIMVPVDLVHKDKQQKALDLAGEMANTHGATVHVVSVGGDLPGSLGHNPGEFGATLEAFAASLREAYGADVEAHPVQSNDPAVDTTRKLMEAIESIGADLVIMASHEPGMMEHIFSSHGGYIAQHAKCSVFVVR</sequence>
<organism evidence="3 4">
    <name type="scientific">Roseovarius aquimarinus</name>
    <dbReference type="NCBI Taxonomy" id="1229156"/>
    <lineage>
        <taxon>Bacteria</taxon>
        <taxon>Pseudomonadati</taxon>
        <taxon>Pseudomonadota</taxon>
        <taxon>Alphaproteobacteria</taxon>
        <taxon>Rhodobacterales</taxon>
        <taxon>Roseobacteraceae</taxon>
        <taxon>Roseovarius</taxon>
    </lineage>
</organism>
<dbReference type="SUPFAM" id="SSF52402">
    <property type="entry name" value="Adenine nucleotide alpha hydrolases-like"/>
    <property type="match status" value="1"/>
</dbReference>
<dbReference type="PRINTS" id="PR01438">
    <property type="entry name" value="UNVRSLSTRESS"/>
</dbReference>
<keyword evidence="4" id="KW-1185">Reference proteome</keyword>
<dbReference type="InterPro" id="IPR006015">
    <property type="entry name" value="Universal_stress_UspA"/>
</dbReference>
<gene>
    <name evidence="3" type="ORF">ACGRVM_12920</name>
</gene>